<accession>A0A2G9QGG5</accession>
<evidence type="ECO:0000256" key="1">
    <source>
        <dbReference type="SAM" id="MobiDB-lite"/>
    </source>
</evidence>
<organism evidence="2 3">
    <name type="scientific">Aquarana catesbeiana</name>
    <name type="common">American bullfrog</name>
    <name type="synonym">Rana catesbeiana</name>
    <dbReference type="NCBI Taxonomy" id="8400"/>
    <lineage>
        <taxon>Eukaryota</taxon>
        <taxon>Metazoa</taxon>
        <taxon>Chordata</taxon>
        <taxon>Craniata</taxon>
        <taxon>Vertebrata</taxon>
        <taxon>Euteleostomi</taxon>
        <taxon>Amphibia</taxon>
        <taxon>Batrachia</taxon>
        <taxon>Anura</taxon>
        <taxon>Neobatrachia</taxon>
        <taxon>Ranoidea</taxon>
        <taxon>Ranidae</taxon>
        <taxon>Aquarana</taxon>
    </lineage>
</organism>
<feature type="compositionally biased region" description="Polar residues" evidence="1">
    <location>
        <begin position="1"/>
        <end position="20"/>
    </location>
</feature>
<dbReference type="OrthoDB" id="8964991at2759"/>
<dbReference type="EMBL" id="KV994283">
    <property type="protein sequence ID" value="PIO14709.1"/>
    <property type="molecule type" value="Genomic_DNA"/>
</dbReference>
<reference evidence="3" key="1">
    <citation type="journal article" date="2017" name="Nat. Commun.">
        <title>The North American bullfrog draft genome provides insight into hormonal regulation of long noncoding RNA.</title>
        <authorList>
            <person name="Hammond S.A."/>
            <person name="Warren R.L."/>
            <person name="Vandervalk B.P."/>
            <person name="Kucuk E."/>
            <person name="Khan H."/>
            <person name="Gibb E.A."/>
            <person name="Pandoh P."/>
            <person name="Kirk H."/>
            <person name="Zhao Y."/>
            <person name="Jones M."/>
            <person name="Mungall A.J."/>
            <person name="Coope R."/>
            <person name="Pleasance S."/>
            <person name="Moore R.A."/>
            <person name="Holt R.A."/>
            <person name="Round J.M."/>
            <person name="Ohora S."/>
            <person name="Walle B.V."/>
            <person name="Veldhoen N."/>
            <person name="Helbing C.C."/>
            <person name="Birol I."/>
        </authorList>
    </citation>
    <scope>NUCLEOTIDE SEQUENCE [LARGE SCALE GENOMIC DNA]</scope>
</reference>
<gene>
    <name evidence="2" type="ORF">AB205_0121340</name>
</gene>
<keyword evidence="3" id="KW-1185">Reference proteome</keyword>
<dbReference type="Proteomes" id="UP000228934">
    <property type="component" value="Unassembled WGS sequence"/>
</dbReference>
<dbReference type="AlphaFoldDB" id="A0A2G9QGG5"/>
<name>A0A2G9QGG5_AQUCT</name>
<evidence type="ECO:0000313" key="2">
    <source>
        <dbReference type="EMBL" id="PIO14709.1"/>
    </source>
</evidence>
<evidence type="ECO:0000313" key="3">
    <source>
        <dbReference type="Proteomes" id="UP000228934"/>
    </source>
</evidence>
<feature type="region of interest" description="Disordered" evidence="1">
    <location>
        <begin position="1"/>
        <end position="28"/>
    </location>
</feature>
<protein>
    <submittedName>
        <fullName evidence="2">Uncharacterized protein</fullName>
    </submittedName>
</protein>
<sequence length="58" mass="7274">MREQINQCLEQKSAPPTQTDLSEEDRERMNRRLQRILHRKKLYLERERILQKLKRELK</sequence>
<proteinExistence type="predicted"/>